<feature type="domain" description="Peptidase M16 C-terminal" evidence="4">
    <location>
        <begin position="275"/>
        <end position="458"/>
    </location>
</feature>
<dbReference type="PANTHER" id="PTHR11851">
    <property type="entry name" value="METALLOPROTEASE"/>
    <property type="match status" value="1"/>
</dbReference>
<dbReference type="InterPro" id="IPR007863">
    <property type="entry name" value="Peptidase_M16_C"/>
</dbReference>
<dbReference type="STRING" id="280699.M1USE5"/>
<dbReference type="Gene3D" id="3.30.830.10">
    <property type="entry name" value="Metalloenzyme, LuxS/M16 peptidase-like"/>
    <property type="match status" value="2"/>
</dbReference>
<feature type="domain" description="Peptidase M16 N-terminal" evidence="3">
    <location>
        <begin position="115"/>
        <end position="268"/>
    </location>
</feature>
<dbReference type="RefSeq" id="XP_005536642.1">
    <property type="nucleotide sequence ID" value="XM_005536585.1"/>
</dbReference>
<reference evidence="5 6" key="2">
    <citation type="journal article" date="2007" name="BMC Biol.">
        <title>A 100%-complete sequence reveals unusually simple genomic features in the hot-spring red alga Cyanidioschyzon merolae.</title>
        <authorList>
            <person name="Nozaki H."/>
            <person name="Takano H."/>
            <person name="Misumi O."/>
            <person name="Terasawa K."/>
            <person name="Matsuzaki M."/>
            <person name="Maruyama S."/>
            <person name="Nishida K."/>
            <person name="Yagisawa F."/>
            <person name="Yoshida Y."/>
            <person name="Fujiwara T."/>
            <person name="Takio S."/>
            <person name="Tamura K."/>
            <person name="Chung S.J."/>
            <person name="Nakamura S."/>
            <person name="Kuroiwa H."/>
            <person name="Tanaka K."/>
            <person name="Sato N."/>
            <person name="Kuroiwa T."/>
        </authorList>
    </citation>
    <scope>NUCLEOTIDE SEQUENCE [LARGE SCALE GENOMIC DNA]</scope>
    <source>
        <strain evidence="5 6">10D</strain>
    </source>
</reference>
<dbReference type="SUPFAM" id="SSF63411">
    <property type="entry name" value="LuxS/MPP-like metallohydrolase"/>
    <property type="match status" value="2"/>
</dbReference>
<comment type="function">
    <text evidence="1">Substrate recognition and binding subunit of the essential mitochondrial processing protease (MPP), which cleaves the mitochondrial sequence off newly imported precursors proteins.</text>
</comment>
<dbReference type="HOGENOM" id="CLU_009902_5_2_1"/>
<keyword evidence="6" id="KW-1185">Reference proteome</keyword>
<protein>
    <submittedName>
        <fullName evidence="5">Probable mitochondrial processing peptidase alpha subunit</fullName>
    </submittedName>
</protein>
<dbReference type="OrthoDB" id="10251424at2759"/>
<evidence type="ECO:0000259" key="3">
    <source>
        <dbReference type="Pfam" id="PF00675"/>
    </source>
</evidence>
<dbReference type="eggNOG" id="KOG2067">
    <property type="taxonomic scope" value="Eukaryota"/>
</dbReference>
<proteinExistence type="inferred from homology"/>
<dbReference type="Pfam" id="PF00675">
    <property type="entry name" value="Peptidase_M16"/>
    <property type="match status" value="1"/>
</dbReference>
<dbReference type="GO" id="GO:0046872">
    <property type="term" value="F:metal ion binding"/>
    <property type="evidence" value="ECO:0007669"/>
    <property type="project" value="InterPro"/>
</dbReference>
<accession>M1USE5</accession>
<dbReference type="PANTHER" id="PTHR11851:SF49">
    <property type="entry name" value="MITOCHONDRIAL-PROCESSING PEPTIDASE SUBUNIT ALPHA"/>
    <property type="match status" value="1"/>
</dbReference>
<evidence type="ECO:0000259" key="4">
    <source>
        <dbReference type="Pfam" id="PF05193"/>
    </source>
</evidence>
<dbReference type="GeneID" id="16994229"/>
<organism evidence="5 6">
    <name type="scientific">Cyanidioschyzon merolae (strain NIES-3377 / 10D)</name>
    <name type="common">Unicellular red alga</name>
    <dbReference type="NCBI Taxonomy" id="280699"/>
    <lineage>
        <taxon>Eukaryota</taxon>
        <taxon>Rhodophyta</taxon>
        <taxon>Bangiophyceae</taxon>
        <taxon>Cyanidiales</taxon>
        <taxon>Cyanidiaceae</taxon>
        <taxon>Cyanidioschyzon</taxon>
    </lineage>
</organism>
<dbReference type="GO" id="GO:0005739">
    <property type="term" value="C:mitochondrion"/>
    <property type="evidence" value="ECO:0007669"/>
    <property type="project" value="TreeGrafter"/>
</dbReference>
<evidence type="ECO:0000313" key="5">
    <source>
        <dbReference type="EMBL" id="BAM80606.1"/>
    </source>
</evidence>
<evidence type="ECO:0000256" key="1">
    <source>
        <dbReference type="ARBA" id="ARBA00002123"/>
    </source>
</evidence>
<comment type="similarity">
    <text evidence="2">Belongs to the peptidase M16 family.</text>
</comment>
<dbReference type="OMA" id="LKYHHSP"/>
<dbReference type="InterPro" id="IPR011249">
    <property type="entry name" value="Metalloenz_LuxS/M16"/>
</dbReference>
<reference evidence="5 6" key="1">
    <citation type="journal article" date="2004" name="Nature">
        <title>Genome sequence of the ultrasmall unicellular red alga Cyanidioschyzon merolae 10D.</title>
        <authorList>
            <person name="Matsuzaki M."/>
            <person name="Misumi O."/>
            <person name="Shin-i T."/>
            <person name="Maruyama S."/>
            <person name="Takahara M."/>
            <person name="Miyagishima S."/>
            <person name="Mori T."/>
            <person name="Nishida K."/>
            <person name="Yagisawa F."/>
            <person name="Nishida K."/>
            <person name="Yoshida Y."/>
            <person name="Nishimura Y."/>
            <person name="Nakao S."/>
            <person name="Kobayashi T."/>
            <person name="Momoyama Y."/>
            <person name="Higashiyama T."/>
            <person name="Minoda A."/>
            <person name="Sano M."/>
            <person name="Nomoto H."/>
            <person name="Oishi K."/>
            <person name="Hayashi H."/>
            <person name="Ohta F."/>
            <person name="Nishizaka S."/>
            <person name="Haga S."/>
            <person name="Miura S."/>
            <person name="Morishita T."/>
            <person name="Kabeya Y."/>
            <person name="Terasawa K."/>
            <person name="Suzuki Y."/>
            <person name="Ishii Y."/>
            <person name="Asakawa S."/>
            <person name="Takano H."/>
            <person name="Ohta N."/>
            <person name="Kuroiwa H."/>
            <person name="Tanaka K."/>
            <person name="Shimizu N."/>
            <person name="Sugano S."/>
            <person name="Sato N."/>
            <person name="Nozaki H."/>
            <person name="Ogasawara N."/>
            <person name="Kohara Y."/>
            <person name="Kuroiwa T."/>
        </authorList>
    </citation>
    <scope>NUCLEOTIDE SEQUENCE [LARGE SCALE GENOMIC DNA]</scope>
    <source>
        <strain evidence="5 6">10D</strain>
    </source>
</reference>
<dbReference type="KEGG" id="cme:CYME_CMK260C"/>
<gene>
    <name evidence="5" type="ORF">CYME_CMK260C</name>
</gene>
<dbReference type="Pfam" id="PF05193">
    <property type="entry name" value="Peptidase_M16_C"/>
    <property type="match status" value="1"/>
</dbReference>
<name>M1USE5_CYAM1</name>
<dbReference type="InterPro" id="IPR050361">
    <property type="entry name" value="MPP/UQCRC_Complex"/>
</dbReference>
<evidence type="ECO:0000313" key="6">
    <source>
        <dbReference type="Proteomes" id="UP000007014"/>
    </source>
</evidence>
<dbReference type="InterPro" id="IPR011765">
    <property type="entry name" value="Pept_M16_N"/>
</dbReference>
<evidence type="ECO:0000256" key="2">
    <source>
        <dbReference type="ARBA" id="ARBA00007261"/>
    </source>
</evidence>
<dbReference type="AlphaFoldDB" id="M1USE5"/>
<dbReference type="Proteomes" id="UP000007014">
    <property type="component" value="Chromosome 11"/>
</dbReference>
<dbReference type="EMBL" id="AP006493">
    <property type="protein sequence ID" value="BAM80606.1"/>
    <property type="molecule type" value="Genomic_DNA"/>
</dbReference>
<sequence>MLSFASRGIAEAAWPSGRLRNSIAASLRGARFSTLKATSPSSESGAESGRPPWVWRKLQGWFGFEVPLSSPLAGVPAPEAATATPRPSGCRVSFLDNGVRVVTPVNASPKAHSANDLVTSFGVYFNAGSRYEDLFTAGSTHALETLAFRSATLERSRFRLAQDIERTGGSVGCAAARESIAFTGECLRDAAPELINLVCEAAVRPQLMAYGEVSAALDDGIRAELQDALKVIEYEQEHAMGKDTQLQLVEALHATAYQGNTLGLPLFMNEKRRKKLTPEVVKRFLSERLQNPGNIVVAAVGIGHEQLLRVAERALGWLPRPPADKAVVDMASHYTGGEARLDGDGLAQIAVACEAVSWSDPDLIPVAVLNTLLGGGGSFSAGGPGKGMYSRLYTGILNRHPWVQSCTGFNHCYTDSGLFGIHASAESGRLPELAEIICEEIAKMGQVTRAELVRAKNQTKASVFMNLESNTVVCEDLGRQILTAGQYIEPATLYAAIEKVTEKDIFRVATRMLRSRPTVVLYGEMYGVPTYEQISEAAGMKALQSGAA</sequence>